<evidence type="ECO:0000256" key="8">
    <source>
        <dbReference type="ARBA" id="ARBA00022919"/>
    </source>
</evidence>
<comment type="pathway">
    <text evidence="2">Lipid metabolism; sphingolipid metabolism.</text>
</comment>
<dbReference type="EC" id="2.3.1.50" evidence="5"/>
<dbReference type="GO" id="GO:0046513">
    <property type="term" value="P:ceramide biosynthetic process"/>
    <property type="evidence" value="ECO:0007669"/>
    <property type="project" value="TreeGrafter"/>
</dbReference>
<keyword evidence="14" id="KW-0812">Transmembrane</keyword>
<evidence type="ECO:0000256" key="9">
    <source>
        <dbReference type="ARBA" id="ARBA00023098"/>
    </source>
</evidence>
<comment type="pathway">
    <text evidence="3">Sphingolipid metabolism.</text>
</comment>
<dbReference type="FunFam" id="3.40.640.10:FF:000049">
    <property type="entry name" value="serine palmitoyltransferase 1 isoform X1"/>
    <property type="match status" value="1"/>
</dbReference>
<dbReference type="GO" id="GO:0004758">
    <property type="term" value="F:serine C-palmitoyltransferase activity"/>
    <property type="evidence" value="ECO:0007669"/>
    <property type="project" value="UniProtKB-EC"/>
</dbReference>
<dbReference type="KEGG" id="clec:106665349"/>
<evidence type="ECO:0000256" key="2">
    <source>
        <dbReference type="ARBA" id="ARBA00004760"/>
    </source>
</evidence>
<comment type="cofactor">
    <cofactor evidence="1">
        <name>pyridoxal 5'-phosphate</name>
        <dbReference type="ChEBI" id="CHEBI:597326"/>
    </cofactor>
</comment>
<dbReference type="Gene3D" id="3.40.640.10">
    <property type="entry name" value="Type I PLP-dependent aspartate aminotransferase-like (Major domain)"/>
    <property type="match status" value="1"/>
</dbReference>
<evidence type="ECO:0000256" key="4">
    <source>
        <dbReference type="ARBA" id="ARBA00008392"/>
    </source>
</evidence>
<organism evidence="16 17">
    <name type="scientific">Cimex lectularius</name>
    <name type="common">Bed bug</name>
    <name type="synonym">Acanthia lectularia</name>
    <dbReference type="NCBI Taxonomy" id="79782"/>
    <lineage>
        <taxon>Eukaryota</taxon>
        <taxon>Metazoa</taxon>
        <taxon>Ecdysozoa</taxon>
        <taxon>Arthropoda</taxon>
        <taxon>Hexapoda</taxon>
        <taxon>Insecta</taxon>
        <taxon>Pterygota</taxon>
        <taxon>Neoptera</taxon>
        <taxon>Paraneoptera</taxon>
        <taxon>Hemiptera</taxon>
        <taxon>Heteroptera</taxon>
        <taxon>Panheteroptera</taxon>
        <taxon>Cimicomorpha</taxon>
        <taxon>Cimicidae</taxon>
        <taxon>Cimex</taxon>
    </lineage>
</organism>
<dbReference type="PANTHER" id="PTHR13693:SF2">
    <property type="entry name" value="SERINE PALMITOYLTRANSFERASE 1"/>
    <property type="match status" value="1"/>
</dbReference>
<evidence type="ECO:0000256" key="12">
    <source>
        <dbReference type="ARBA" id="ARBA00041765"/>
    </source>
</evidence>
<evidence type="ECO:0000256" key="11">
    <source>
        <dbReference type="ARBA" id="ARBA00041066"/>
    </source>
</evidence>
<dbReference type="InterPro" id="IPR015422">
    <property type="entry name" value="PyrdxlP-dep_Trfase_small"/>
</dbReference>
<dbReference type="AlphaFoldDB" id="A0A8I6RJ61"/>
<keyword evidence="9" id="KW-0443">Lipid metabolism</keyword>
<dbReference type="SUPFAM" id="SSF53383">
    <property type="entry name" value="PLP-dependent transferases"/>
    <property type="match status" value="1"/>
</dbReference>
<feature type="transmembrane region" description="Helical" evidence="14">
    <location>
        <begin position="20"/>
        <end position="43"/>
    </location>
</feature>
<keyword evidence="7" id="KW-0663">Pyridoxal phosphate</keyword>
<keyword evidence="8" id="KW-0746">Sphingolipid metabolism</keyword>
<evidence type="ECO:0000256" key="7">
    <source>
        <dbReference type="ARBA" id="ARBA00022898"/>
    </source>
</evidence>
<evidence type="ECO:0000256" key="3">
    <source>
        <dbReference type="ARBA" id="ARBA00004991"/>
    </source>
</evidence>
<dbReference type="InterPro" id="IPR015424">
    <property type="entry name" value="PyrdxlP-dep_Trfase"/>
</dbReference>
<evidence type="ECO:0000256" key="5">
    <source>
        <dbReference type="ARBA" id="ARBA00013220"/>
    </source>
</evidence>
<dbReference type="GO" id="GO:0016020">
    <property type="term" value="C:membrane"/>
    <property type="evidence" value="ECO:0007669"/>
    <property type="project" value="GOC"/>
</dbReference>
<dbReference type="GO" id="GO:0030170">
    <property type="term" value="F:pyridoxal phosphate binding"/>
    <property type="evidence" value="ECO:0007669"/>
    <property type="project" value="InterPro"/>
</dbReference>
<dbReference type="InterPro" id="IPR050087">
    <property type="entry name" value="AON_synthase_class-II"/>
</dbReference>
<dbReference type="Gene3D" id="3.90.1150.10">
    <property type="entry name" value="Aspartate Aminotransferase, domain 1"/>
    <property type="match status" value="1"/>
</dbReference>
<name>A0A8I6RJ61_CIMLE</name>
<dbReference type="GeneID" id="106665349"/>
<dbReference type="RefSeq" id="XP_014247190.1">
    <property type="nucleotide sequence ID" value="XM_014391704.2"/>
</dbReference>
<dbReference type="OMA" id="ITIRHAI"/>
<protein>
    <recommendedName>
        <fullName evidence="11">Serine palmitoyltransferase 1</fullName>
        <ecNumber evidence="5">2.3.1.50</ecNumber>
    </recommendedName>
    <alternativeName>
        <fullName evidence="12">Long chain base biosynthesis protein 1</fullName>
    </alternativeName>
    <alternativeName>
        <fullName evidence="13">Serine-palmitoyl-CoA transferase 1</fullName>
    </alternativeName>
</protein>
<keyword evidence="17" id="KW-1185">Reference proteome</keyword>
<evidence type="ECO:0000256" key="14">
    <source>
        <dbReference type="SAM" id="Phobius"/>
    </source>
</evidence>
<evidence type="ECO:0000313" key="17">
    <source>
        <dbReference type="Proteomes" id="UP000494040"/>
    </source>
</evidence>
<dbReference type="EnsemblMetazoa" id="XM_014391703.2">
    <property type="protein sequence ID" value="XP_014247189.1"/>
    <property type="gene ID" value="LOC106665349"/>
</dbReference>
<accession>A0A8I6RJ61</accession>
<feature type="domain" description="Aminotransferase class I/classII large" evidence="15">
    <location>
        <begin position="101"/>
        <end position="380"/>
    </location>
</feature>
<comment type="similarity">
    <text evidence="4">Belongs to the class-II pyridoxal-phosphate-dependent aminotransferase family.</text>
</comment>
<dbReference type="Proteomes" id="UP000494040">
    <property type="component" value="Unassembled WGS sequence"/>
</dbReference>
<dbReference type="GO" id="GO:0005783">
    <property type="term" value="C:endoplasmic reticulum"/>
    <property type="evidence" value="ECO:0007669"/>
    <property type="project" value="TreeGrafter"/>
</dbReference>
<dbReference type="GO" id="GO:0046512">
    <property type="term" value="P:sphingosine biosynthetic process"/>
    <property type="evidence" value="ECO:0007669"/>
    <property type="project" value="TreeGrafter"/>
</dbReference>
<evidence type="ECO:0000259" key="15">
    <source>
        <dbReference type="Pfam" id="PF00155"/>
    </source>
</evidence>
<evidence type="ECO:0000313" key="16">
    <source>
        <dbReference type="EnsemblMetazoa" id="XP_014247189.1"/>
    </source>
</evidence>
<dbReference type="RefSeq" id="XP_014247189.1">
    <property type="nucleotide sequence ID" value="XM_014391703.2"/>
</dbReference>
<keyword evidence="14" id="KW-0472">Membrane</keyword>
<dbReference type="Pfam" id="PF00155">
    <property type="entry name" value="Aminotran_1_2"/>
    <property type="match status" value="1"/>
</dbReference>
<dbReference type="EnsemblMetazoa" id="XM_014391704.2">
    <property type="protein sequence ID" value="XP_014247190.1"/>
    <property type="gene ID" value="LOC106665349"/>
</dbReference>
<evidence type="ECO:0000256" key="13">
    <source>
        <dbReference type="ARBA" id="ARBA00042649"/>
    </source>
</evidence>
<dbReference type="PANTHER" id="PTHR13693">
    <property type="entry name" value="CLASS II AMINOTRANSFERASE/8-AMINO-7-OXONONANOATE SYNTHASE"/>
    <property type="match status" value="1"/>
</dbReference>
<evidence type="ECO:0000256" key="6">
    <source>
        <dbReference type="ARBA" id="ARBA00022679"/>
    </source>
</evidence>
<keyword evidence="10" id="KW-0012">Acyltransferase</keyword>
<keyword evidence="6" id="KW-0808">Transferase</keyword>
<evidence type="ECO:0000256" key="1">
    <source>
        <dbReference type="ARBA" id="ARBA00001933"/>
    </source>
</evidence>
<sequence length="477" mass="54317">MDFEFQERTRENSYLYETIFYYVPHLSIYFELILLVMVLWIMFKKSTPIDESWPSKEEEEIIEKYTPRLLVEDIDTKHRLLNRPVLTLQEGKYITIDNQICLNMATQNFLGFAKDKHIEKETIQSIEKYGVGSCGPRGFYGTVDVHLELEEKLAKFLDSEEVVVYSYGFSTIASAIPAYSKKNDIIFVDECANYPIQKGLDASRSTIHYFKHNDMEDLERLLKQEEEKTQKKKKPSRARKFLVVEGIYQKTGFMCPLDKLVELRKKYKLRLFLDESISIGTIGSTGRGLREHFGIKASEIDLIIGSLENSLGSVGGFCVGTSFIVEHQRLSGLGYCFSASLPPLLTTAAIEALQILKEKPHLVTSLQEKCKLCNELLHDCENIKKHFKINGSSLSPVKILELKDKKNKEKLDEIVQNCLTLGVAFAIPSYLPNDTYQPPAIKVVVNRLHTEADLKAGISTLDSSVRLMLSPDMLTAE</sequence>
<dbReference type="InterPro" id="IPR004839">
    <property type="entry name" value="Aminotransferase_I/II_large"/>
</dbReference>
<proteinExistence type="inferred from homology"/>
<keyword evidence="14" id="KW-1133">Transmembrane helix</keyword>
<evidence type="ECO:0000256" key="10">
    <source>
        <dbReference type="ARBA" id="ARBA00023315"/>
    </source>
</evidence>
<dbReference type="InterPro" id="IPR015421">
    <property type="entry name" value="PyrdxlP-dep_Trfase_major"/>
</dbReference>
<reference evidence="16" key="1">
    <citation type="submission" date="2022-01" db="UniProtKB">
        <authorList>
            <consortium name="EnsemblMetazoa"/>
        </authorList>
    </citation>
    <scope>IDENTIFICATION</scope>
</reference>
<dbReference type="CTD" id="36448"/>
<dbReference type="OrthoDB" id="3168162at2759"/>